<proteinExistence type="predicted"/>
<accession>A0ABX8JBV9</accession>
<dbReference type="Proteomes" id="UP000683493">
    <property type="component" value="Chromosome"/>
</dbReference>
<evidence type="ECO:0000313" key="2">
    <source>
        <dbReference type="EMBL" id="QWV95855.1"/>
    </source>
</evidence>
<feature type="domain" description="NodB homology" evidence="1">
    <location>
        <begin position="18"/>
        <end position="299"/>
    </location>
</feature>
<gene>
    <name evidence="2" type="ORF">KP005_10650</name>
</gene>
<reference evidence="2 3" key="1">
    <citation type="submission" date="2021-06" db="EMBL/GenBank/DDBJ databases">
        <title>Gemonas diversity in paddy soil.</title>
        <authorList>
            <person name="Liu G."/>
        </authorList>
    </citation>
    <scope>NUCLEOTIDE SEQUENCE [LARGE SCALE GENOMIC DNA]</scope>
    <source>
        <strain evidence="2 3">RG29</strain>
    </source>
</reference>
<dbReference type="InterPro" id="IPR002509">
    <property type="entry name" value="NODB_dom"/>
</dbReference>
<dbReference type="InterPro" id="IPR014344">
    <property type="entry name" value="XrtA_polysacc_deacetyl"/>
</dbReference>
<evidence type="ECO:0000313" key="3">
    <source>
        <dbReference type="Proteomes" id="UP000683493"/>
    </source>
</evidence>
<dbReference type="CDD" id="cd10941">
    <property type="entry name" value="CE4_PuuE_HpPgdA_like_2"/>
    <property type="match status" value="1"/>
</dbReference>
<dbReference type="PANTHER" id="PTHR47561:SF1">
    <property type="entry name" value="POLYSACCHARIDE DEACETYLASE FAMILY PROTEIN (AFU_ORTHOLOGUE AFUA_6G05030)"/>
    <property type="match status" value="1"/>
</dbReference>
<dbReference type="EMBL" id="CP076724">
    <property type="protein sequence ID" value="QWV95855.1"/>
    <property type="molecule type" value="Genomic_DNA"/>
</dbReference>
<dbReference type="Pfam" id="PF01522">
    <property type="entry name" value="Polysacc_deac_1"/>
    <property type="match status" value="1"/>
</dbReference>
<dbReference type="Pfam" id="PF11959">
    <property type="entry name" value="DUF3473"/>
    <property type="match status" value="1"/>
</dbReference>
<dbReference type="InterPro" id="IPR022560">
    <property type="entry name" value="DUF3473"/>
</dbReference>
<keyword evidence="3" id="KW-1185">Reference proteome</keyword>
<name>A0ABX8JBV9_9BACT</name>
<dbReference type="InterPro" id="IPR045235">
    <property type="entry name" value="PuuE_HpPgdA-like"/>
</dbReference>
<dbReference type="NCBIfam" id="TIGR03006">
    <property type="entry name" value="pepcterm_polyde"/>
    <property type="match status" value="1"/>
</dbReference>
<organism evidence="2 3">
    <name type="scientific">Geomonas diazotrophica</name>
    <dbReference type="NCBI Taxonomy" id="2843197"/>
    <lineage>
        <taxon>Bacteria</taxon>
        <taxon>Pseudomonadati</taxon>
        <taxon>Thermodesulfobacteriota</taxon>
        <taxon>Desulfuromonadia</taxon>
        <taxon>Geobacterales</taxon>
        <taxon>Geobacteraceae</taxon>
        <taxon>Geomonas</taxon>
    </lineage>
</organism>
<sequence length="299" mass="34181">MKVVNALTVDVEDYFQVSAFEGCVDRDRWDDYPLRVERNTRRILELLEKRGIRGTFFVLGWVARRCPDLVREIRRAGHEVACHGYGHQRVNRLGRTAFRDDIRVSKALLEDLTGEAVLGYRAPSYSIAHGTPWAFDELAEAGYRYDSSVFPVRHDLYGIPDWPRFPFLLRRGTERWEPVPGESPILFGGESGDDLVEFPITTLSLFGMGIPIAGGGYFRFFPYGFTKWGLNRINSGEGRPFVFYLHPWELDPEQPRMAGAGAKSRFRHYLNLDKTQARLVRLLGDFGFGRLCDLLDAPA</sequence>
<evidence type="ECO:0000259" key="1">
    <source>
        <dbReference type="PROSITE" id="PS51677"/>
    </source>
</evidence>
<dbReference type="PROSITE" id="PS51677">
    <property type="entry name" value="NODB"/>
    <property type="match status" value="1"/>
</dbReference>
<protein>
    <submittedName>
        <fullName evidence="2">DUF3473 domain-containing protein</fullName>
    </submittedName>
</protein>
<dbReference type="PANTHER" id="PTHR47561">
    <property type="entry name" value="POLYSACCHARIDE DEACETYLASE FAMILY PROTEIN (AFU_ORTHOLOGUE AFUA_6G05030)"/>
    <property type="match status" value="1"/>
</dbReference>